<accession>A0A840C5E1</accession>
<dbReference type="Proteomes" id="UP000577362">
    <property type="component" value="Unassembled WGS sequence"/>
</dbReference>
<keyword evidence="3" id="KW-1185">Reference proteome</keyword>
<dbReference type="RefSeq" id="WP_183316916.1">
    <property type="nucleotide sequence ID" value="NZ_JACIEN010000003.1"/>
</dbReference>
<organism evidence="2 3">
    <name type="scientific">Chelatococcus caeni</name>
    <dbReference type="NCBI Taxonomy" id="1348468"/>
    <lineage>
        <taxon>Bacteria</taxon>
        <taxon>Pseudomonadati</taxon>
        <taxon>Pseudomonadota</taxon>
        <taxon>Alphaproteobacteria</taxon>
        <taxon>Hyphomicrobiales</taxon>
        <taxon>Chelatococcaceae</taxon>
        <taxon>Chelatococcus</taxon>
    </lineage>
</organism>
<proteinExistence type="predicted"/>
<sequence>MREPNPIALGLVAAATMIAAAKTVPTRRQKFMAENPLPVVGISRHRRLVPRRRHKQAGELYDFVEVPIKYEPQPPAHRRSRYSGAALRKIRKTHR</sequence>
<reference evidence="2 3" key="1">
    <citation type="submission" date="2020-08" db="EMBL/GenBank/DDBJ databases">
        <title>Genomic Encyclopedia of Type Strains, Phase IV (KMG-IV): sequencing the most valuable type-strain genomes for metagenomic binning, comparative biology and taxonomic classification.</title>
        <authorList>
            <person name="Goeker M."/>
        </authorList>
    </citation>
    <scope>NUCLEOTIDE SEQUENCE [LARGE SCALE GENOMIC DNA]</scope>
    <source>
        <strain evidence="2 3">DSM 103737</strain>
    </source>
</reference>
<evidence type="ECO:0000256" key="1">
    <source>
        <dbReference type="SAM" id="MobiDB-lite"/>
    </source>
</evidence>
<gene>
    <name evidence="2" type="ORF">GGR16_002651</name>
</gene>
<feature type="region of interest" description="Disordered" evidence="1">
    <location>
        <begin position="73"/>
        <end position="95"/>
    </location>
</feature>
<evidence type="ECO:0000313" key="3">
    <source>
        <dbReference type="Proteomes" id="UP000577362"/>
    </source>
</evidence>
<dbReference type="AlphaFoldDB" id="A0A840C5E1"/>
<comment type="caution">
    <text evidence="2">The sequence shown here is derived from an EMBL/GenBank/DDBJ whole genome shotgun (WGS) entry which is preliminary data.</text>
</comment>
<protein>
    <submittedName>
        <fullName evidence="2">Uncharacterized protein</fullName>
    </submittedName>
</protein>
<evidence type="ECO:0000313" key="2">
    <source>
        <dbReference type="EMBL" id="MBB4017617.1"/>
    </source>
</evidence>
<dbReference type="EMBL" id="JACIEN010000003">
    <property type="protein sequence ID" value="MBB4017617.1"/>
    <property type="molecule type" value="Genomic_DNA"/>
</dbReference>
<name>A0A840C5E1_9HYPH</name>